<accession>A0ABP9Y8Z4</accession>
<keyword evidence="3" id="KW-1185">Reference proteome</keyword>
<organism evidence="2 3">
    <name type="scientific">Helicostylum pulchrum</name>
    <dbReference type="NCBI Taxonomy" id="562976"/>
    <lineage>
        <taxon>Eukaryota</taxon>
        <taxon>Fungi</taxon>
        <taxon>Fungi incertae sedis</taxon>
        <taxon>Mucoromycota</taxon>
        <taxon>Mucoromycotina</taxon>
        <taxon>Mucoromycetes</taxon>
        <taxon>Mucorales</taxon>
        <taxon>Mucorineae</taxon>
        <taxon>Mucoraceae</taxon>
        <taxon>Helicostylum</taxon>
    </lineage>
</organism>
<evidence type="ECO:0000313" key="2">
    <source>
        <dbReference type="EMBL" id="GAA5803343.1"/>
    </source>
</evidence>
<feature type="compositionally biased region" description="Basic and acidic residues" evidence="1">
    <location>
        <begin position="17"/>
        <end position="35"/>
    </location>
</feature>
<dbReference type="Proteomes" id="UP001476247">
    <property type="component" value="Unassembled WGS sequence"/>
</dbReference>
<evidence type="ECO:0000313" key="3">
    <source>
        <dbReference type="Proteomes" id="UP001476247"/>
    </source>
</evidence>
<dbReference type="EMBL" id="BAABUJ010000027">
    <property type="protein sequence ID" value="GAA5803343.1"/>
    <property type="molecule type" value="Genomic_DNA"/>
</dbReference>
<proteinExistence type="predicted"/>
<gene>
    <name evidence="2" type="ORF">HPULCUR_008822</name>
</gene>
<protein>
    <submittedName>
        <fullName evidence="2">Uncharacterized protein</fullName>
    </submittedName>
</protein>
<sequence>MTDSMSYHRSKMSPTRMMDESQQDRRGNNGIRRDSSTATLLTREQQLREEIARLRREEQELREKDHWVKQNIVAVREKIAAERRPY</sequence>
<reference evidence="2 3" key="1">
    <citation type="submission" date="2024-04" db="EMBL/GenBank/DDBJ databases">
        <title>genome sequences of Mucor flavus KT1a and Helicostylum pulchrum KT1b strains isolation_sourced from the surface of a dry-aged beef.</title>
        <authorList>
            <person name="Toyotome T."/>
            <person name="Hosono M."/>
            <person name="Torimaru M."/>
            <person name="Fukuda K."/>
            <person name="Mikami N."/>
        </authorList>
    </citation>
    <scope>NUCLEOTIDE SEQUENCE [LARGE SCALE GENOMIC DNA]</scope>
    <source>
        <strain evidence="2 3">KT1b</strain>
    </source>
</reference>
<evidence type="ECO:0000256" key="1">
    <source>
        <dbReference type="SAM" id="MobiDB-lite"/>
    </source>
</evidence>
<name>A0ABP9Y8Z4_9FUNG</name>
<comment type="caution">
    <text evidence="2">The sequence shown here is derived from an EMBL/GenBank/DDBJ whole genome shotgun (WGS) entry which is preliminary data.</text>
</comment>
<feature type="region of interest" description="Disordered" evidence="1">
    <location>
        <begin position="1"/>
        <end position="44"/>
    </location>
</feature>